<reference evidence="1 2" key="1">
    <citation type="journal article" date="2022" name="Genome Biol. Evol.">
        <title>The Spruce Budworm Genome: Reconstructing the Evolutionary History of Antifreeze Proteins.</title>
        <authorList>
            <person name="Beliveau C."/>
            <person name="Gagne P."/>
            <person name="Picq S."/>
            <person name="Vernygora O."/>
            <person name="Keeling C.I."/>
            <person name="Pinkney K."/>
            <person name="Doucet D."/>
            <person name="Wen F."/>
            <person name="Johnston J.S."/>
            <person name="Maaroufi H."/>
            <person name="Boyle B."/>
            <person name="Laroche J."/>
            <person name="Dewar K."/>
            <person name="Juretic N."/>
            <person name="Blackburn G."/>
            <person name="Nisole A."/>
            <person name="Brunet B."/>
            <person name="Brandao M."/>
            <person name="Lumley L."/>
            <person name="Duan J."/>
            <person name="Quan G."/>
            <person name="Lucarotti C.J."/>
            <person name="Roe A.D."/>
            <person name="Sperling F.A.H."/>
            <person name="Levesque R.C."/>
            <person name="Cusson M."/>
        </authorList>
    </citation>
    <scope>NUCLEOTIDE SEQUENCE [LARGE SCALE GENOMIC DNA]</scope>
    <source>
        <strain evidence="1">Glfc:IPQL:Cfum</strain>
    </source>
</reference>
<feature type="non-terminal residue" evidence="1">
    <location>
        <position position="461"/>
    </location>
</feature>
<proteinExistence type="predicted"/>
<sequence>MRHQSSTDSGKNVGMALLWQSIILGALAMLMRTMAKRSVFEWLSLVYEELTPKTTRNCIGPEEKLFLTLRFIATGESFASLSFVYRISKSYISRVIRDVLKVLKQKLMPIAMPPSTKNDFKRIEKDFWEKWNMPNCISSIDGKHVRIRAPPNSGSLYFNYKDYFSIVMLALVDANYKFVAVDVGSYAYLEENSRPHYVRDENENPTDNMIPLTRTRGQANDGIHIREQLKLYFNSEIGQPHHWAIIEAVVPILKPFYEITTEVSADKMVTLSKVWVFVQLMERNLAAFTAQQYEVQQEENISATAAPSLGSATFTTSSTEPQNAQVASIWDEFDKEMAMIIRPENNTAAAIREYDHYMREPYLPRKDDPLKWWHKKKEIYPRLSCLTCKTAATVAVAVAVTVLKEFVRRRAHWRLAAAAGAAERRRSAGSSLPLAAWRLAPLSQRLTAGTTVAPPTIRHTR</sequence>
<accession>A0ACC0KW15</accession>
<dbReference type="Proteomes" id="UP001064048">
    <property type="component" value="Chromosome 15"/>
</dbReference>
<name>A0ACC0KW15_CHOFU</name>
<evidence type="ECO:0000313" key="2">
    <source>
        <dbReference type="Proteomes" id="UP001064048"/>
    </source>
</evidence>
<organism evidence="1 2">
    <name type="scientific">Choristoneura fumiferana</name>
    <name type="common">Spruce budworm moth</name>
    <name type="synonym">Archips fumiferana</name>
    <dbReference type="NCBI Taxonomy" id="7141"/>
    <lineage>
        <taxon>Eukaryota</taxon>
        <taxon>Metazoa</taxon>
        <taxon>Ecdysozoa</taxon>
        <taxon>Arthropoda</taxon>
        <taxon>Hexapoda</taxon>
        <taxon>Insecta</taxon>
        <taxon>Pterygota</taxon>
        <taxon>Neoptera</taxon>
        <taxon>Endopterygota</taxon>
        <taxon>Lepidoptera</taxon>
        <taxon>Glossata</taxon>
        <taxon>Ditrysia</taxon>
        <taxon>Tortricoidea</taxon>
        <taxon>Tortricidae</taxon>
        <taxon>Tortricinae</taxon>
        <taxon>Choristoneura</taxon>
    </lineage>
</organism>
<keyword evidence="2" id="KW-1185">Reference proteome</keyword>
<evidence type="ECO:0000313" key="1">
    <source>
        <dbReference type="EMBL" id="KAI8440771.1"/>
    </source>
</evidence>
<comment type="caution">
    <text evidence="1">The sequence shown here is derived from an EMBL/GenBank/DDBJ whole genome shotgun (WGS) entry which is preliminary data.</text>
</comment>
<dbReference type="EMBL" id="CM046115">
    <property type="protein sequence ID" value="KAI8440771.1"/>
    <property type="molecule type" value="Genomic_DNA"/>
</dbReference>
<gene>
    <name evidence="1" type="ORF">MSG28_009100</name>
</gene>
<protein>
    <submittedName>
        <fullName evidence="1">Uncharacterized protein</fullName>
    </submittedName>
</protein>